<dbReference type="NCBIfam" id="TIGR01488">
    <property type="entry name" value="HAD-SF-IB"/>
    <property type="match status" value="1"/>
</dbReference>
<dbReference type="EC" id="3.1.3.3" evidence="3"/>
<proteinExistence type="predicted"/>
<reference evidence="11 12" key="1">
    <citation type="submission" date="2017-08" db="EMBL/GenBank/DDBJ databases">
        <authorList>
            <person name="de Groot N.N."/>
        </authorList>
    </citation>
    <scope>NUCLEOTIDE SEQUENCE [LARGE SCALE GENOMIC DNA]</scope>
    <source>
        <strain evidence="11 12">JC85</strain>
    </source>
</reference>
<dbReference type="Pfam" id="PF12710">
    <property type="entry name" value="HAD"/>
    <property type="match status" value="1"/>
</dbReference>
<evidence type="ECO:0000256" key="10">
    <source>
        <dbReference type="ARBA" id="ARBA00048523"/>
    </source>
</evidence>
<dbReference type="Proteomes" id="UP000219167">
    <property type="component" value="Unassembled WGS sequence"/>
</dbReference>
<keyword evidence="7" id="KW-0460">Magnesium</keyword>
<accession>A0A285U560</accession>
<keyword evidence="8" id="KW-0718">Serine biosynthesis</keyword>
<comment type="cofactor">
    <cofactor evidence="1">
        <name>Mg(2+)</name>
        <dbReference type="ChEBI" id="CHEBI:18420"/>
    </cofactor>
</comment>
<comment type="pathway">
    <text evidence="2">Amino-acid biosynthesis; L-serine biosynthesis; L-serine from 3-phospho-D-glycerate: step 3/3.</text>
</comment>
<keyword evidence="4" id="KW-0028">Amino-acid biosynthesis</keyword>
<evidence type="ECO:0000256" key="8">
    <source>
        <dbReference type="ARBA" id="ARBA00023299"/>
    </source>
</evidence>
<evidence type="ECO:0000256" key="4">
    <source>
        <dbReference type="ARBA" id="ARBA00022605"/>
    </source>
</evidence>
<dbReference type="PANTHER" id="PTHR43344:SF2">
    <property type="entry name" value="PHOSPHOSERINE PHOSPHATASE"/>
    <property type="match status" value="1"/>
</dbReference>
<dbReference type="InterPro" id="IPR036412">
    <property type="entry name" value="HAD-like_sf"/>
</dbReference>
<dbReference type="GO" id="GO:0036424">
    <property type="term" value="F:L-phosphoserine phosphatase activity"/>
    <property type="evidence" value="ECO:0007669"/>
    <property type="project" value="TreeGrafter"/>
</dbReference>
<evidence type="ECO:0000256" key="3">
    <source>
        <dbReference type="ARBA" id="ARBA00012640"/>
    </source>
</evidence>
<dbReference type="EMBL" id="OBQD01000003">
    <property type="protein sequence ID" value="SOC36969.1"/>
    <property type="molecule type" value="Genomic_DNA"/>
</dbReference>
<evidence type="ECO:0000256" key="5">
    <source>
        <dbReference type="ARBA" id="ARBA00022723"/>
    </source>
</evidence>
<dbReference type="GO" id="GO:0005737">
    <property type="term" value="C:cytoplasm"/>
    <property type="evidence" value="ECO:0007669"/>
    <property type="project" value="TreeGrafter"/>
</dbReference>
<protein>
    <recommendedName>
        <fullName evidence="3">phosphoserine phosphatase</fullName>
        <ecNumber evidence="3">3.1.3.3</ecNumber>
    </recommendedName>
</protein>
<sequence length="229" mass="25459">MRDTATQLHYLDAYRLEDHEYNGPAAESRPSGTCFAFDLDGTITTEELLPLIAAELNLETEMSLLTRLTMDGVIPFEDSFRLRFAILRAAGLERVQSIVSEVQLDPYIVEFIRENRSRCFVVTGNLDLWIAPLADKLGCEFFASTAVMQGGRIAGIHQVMRKSVPALKLKDRFERLVAVGDGFNDIPMFDVAEIGIAYQGVHTAPDALISVSNYVALDGKSLCRLLRTL</sequence>
<dbReference type="PANTHER" id="PTHR43344">
    <property type="entry name" value="PHOSPHOSERINE PHOSPHATASE"/>
    <property type="match status" value="1"/>
</dbReference>
<dbReference type="GO" id="GO:0006564">
    <property type="term" value="P:L-serine biosynthetic process"/>
    <property type="evidence" value="ECO:0007669"/>
    <property type="project" value="UniProtKB-KW"/>
</dbReference>
<evidence type="ECO:0000256" key="9">
    <source>
        <dbReference type="ARBA" id="ARBA00048138"/>
    </source>
</evidence>
<dbReference type="OrthoDB" id="3180855at2"/>
<dbReference type="SUPFAM" id="SSF56784">
    <property type="entry name" value="HAD-like"/>
    <property type="match status" value="1"/>
</dbReference>
<evidence type="ECO:0000256" key="1">
    <source>
        <dbReference type="ARBA" id="ARBA00001946"/>
    </source>
</evidence>
<comment type="catalytic activity">
    <reaction evidence="9">
        <text>O-phospho-L-serine + H2O = L-serine + phosphate</text>
        <dbReference type="Rhea" id="RHEA:21208"/>
        <dbReference type="ChEBI" id="CHEBI:15377"/>
        <dbReference type="ChEBI" id="CHEBI:33384"/>
        <dbReference type="ChEBI" id="CHEBI:43474"/>
        <dbReference type="ChEBI" id="CHEBI:57524"/>
        <dbReference type="EC" id="3.1.3.3"/>
    </reaction>
</comment>
<gene>
    <name evidence="11" type="ORF">SAMN05892877_103310</name>
</gene>
<evidence type="ECO:0000313" key="12">
    <source>
        <dbReference type="Proteomes" id="UP000219167"/>
    </source>
</evidence>
<organism evidence="11 12">
    <name type="scientific">Rhizobium subbaraonis</name>
    <dbReference type="NCBI Taxonomy" id="908946"/>
    <lineage>
        <taxon>Bacteria</taxon>
        <taxon>Pseudomonadati</taxon>
        <taxon>Pseudomonadota</taxon>
        <taxon>Alphaproteobacteria</taxon>
        <taxon>Hyphomicrobiales</taxon>
        <taxon>Rhizobiaceae</taxon>
        <taxon>Rhizobium/Agrobacterium group</taxon>
        <taxon>Rhizobium</taxon>
    </lineage>
</organism>
<name>A0A285U560_9HYPH</name>
<evidence type="ECO:0000256" key="6">
    <source>
        <dbReference type="ARBA" id="ARBA00022801"/>
    </source>
</evidence>
<dbReference type="InterPro" id="IPR023214">
    <property type="entry name" value="HAD_sf"/>
</dbReference>
<keyword evidence="12" id="KW-1185">Reference proteome</keyword>
<evidence type="ECO:0000256" key="7">
    <source>
        <dbReference type="ARBA" id="ARBA00022842"/>
    </source>
</evidence>
<keyword evidence="5" id="KW-0479">Metal-binding</keyword>
<evidence type="ECO:0000313" key="11">
    <source>
        <dbReference type="EMBL" id="SOC36969.1"/>
    </source>
</evidence>
<dbReference type="Gene3D" id="3.40.50.1000">
    <property type="entry name" value="HAD superfamily/HAD-like"/>
    <property type="match status" value="1"/>
</dbReference>
<dbReference type="AlphaFoldDB" id="A0A285U560"/>
<dbReference type="GO" id="GO:0000287">
    <property type="term" value="F:magnesium ion binding"/>
    <property type="evidence" value="ECO:0007669"/>
    <property type="project" value="TreeGrafter"/>
</dbReference>
<dbReference type="InterPro" id="IPR050582">
    <property type="entry name" value="HAD-like_SerB"/>
</dbReference>
<evidence type="ECO:0000256" key="2">
    <source>
        <dbReference type="ARBA" id="ARBA00005135"/>
    </source>
</evidence>
<comment type="catalytic activity">
    <reaction evidence="10">
        <text>O-phospho-D-serine + H2O = D-serine + phosphate</text>
        <dbReference type="Rhea" id="RHEA:24873"/>
        <dbReference type="ChEBI" id="CHEBI:15377"/>
        <dbReference type="ChEBI" id="CHEBI:35247"/>
        <dbReference type="ChEBI" id="CHEBI:43474"/>
        <dbReference type="ChEBI" id="CHEBI:58680"/>
        <dbReference type="EC" id="3.1.3.3"/>
    </reaction>
</comment>
<keyword evidence="6 11" id="KW-0378">Hydrolase</keyword>
<dbReference type="RefSeq" id="WP_097137517.1">
    <property type="nucleotide sequence ID" value="NZ_OBQD01000003.1"/>
</dbReference>